<name>A0A835A0X1_9POAL</name>
<comment type="subcellular location">
    <subcellularLocation>
        <location evidence="1">Membrane</location>
    </subcellularLocation>
</comment>
<reference evidence="5" key="1">
    <citation type="submission" date="2020-07" db="EMBL/GenBank/DDBJ databases">
        <title>Genome sequence and genetic diversity analysis of an under-domesticated orphan crop, white fonio (Digitaria exilis).</title>
        <authorList>
            <person name="Bennetzen J.L."/>
            <person name="Chen S."/>
            <person name="Ma X."/>
            <person name="Wang X."/>
            <person name="Yssel A.E.J."/>
            <person name="Chaluvadi S.R."/>
            <person name="Johnson M."/>
            <person name="Gangashetty P."/>
            <person name="Hamidou F."/>
            <person name="Sanogo M.D."/>
            <person name="Zwaenepoel A."/>
            <person name="Wallace J."/>
            <person name="Van De Peer Y."/>
            <person name="Van Deynze A."/>
        </authorList>
    </citation>
    <scope>NUCLEOTIDE SEQUENCE</scope>
    <source>
        <tissue evidence="5">Leaves</tissue>
    </source>
</reference>
<evidence type="ECO:0000256" key="3">
    <source>
        <dbReference type="SAM" id="MobiDB-lite"/>
    </source>
</evidence>
<evidence type="ECO:0000256" key="4">
    <source>
        <dbReference type="SAM" id="Phobius"/>
    </source>
</evidence>
<keyword evidence="6" id="KW-1185">Reference proteome</keyword>
<accession>A0A835A0X1</accession>
<keyword evidence="4" id="KW-1133">Transmembrane helix</keyword>
<dbReference type="EMBL" id="JACEFO010003289">
    <property type="protein sequence ID" value="KAF8642650.1"/>
    <property type="molecule type" value="Genomic_DNA"/>
</dbReference>
<evidence type="ECO:0000313" key="5">
    <source>
        <dbReference type="EMBL" id="KAF8642650.1"/>
    </source>
</evidence>
<sequence length="460" mass="49235">MDAPHCSCTRTAWQLGHTRSLHSCIHVTVLSRTKPSTSLFTTPPFLPPAQFSPSTTYHHHTSPMAEKPPLPPKPKPPLPSKPRPPKPPPVAAPARPPPPPATKPPLAPPPQVLPLKPPPARQYPPPPHGGARKPRHRPHHHHHHRRGSGCSCRRVCCLATGLVLLALCLALAASCLAYLYYRPRPPSFHLLPLSPVRLHLPNTSSSSSSSPVSAMDATVGVHAVTWNPNERVGFAYDSGEGRVALADADGDVALGWASVAGFEHSPRSAAAVAFVATAKGVVVDEAVAARVRDRYRRRQQGFRVVVDTHIGVRVGALRTRMVPLRIVCDGGVMAPRGGGGGGGGAAAAGPMSKCQPHHMLTRHAWYGHEVSLSRGWAIPSETTRATARDATGATGAHTATVACRRRYAGEMQEMSELNGTFQQKATLDSPCIRLLLETIELLPEAPKLQTPVMSLLPPPY</sequence>
<dbReference type="AlphaFoldDB" id="A0A835A0X1"/>
<feature type="region of interest" description="Disordered" evidence="3">
    <location>
        <begin position="50"/>
        <end position="149"/>
    </location>
</feature>
<feature type="compositionally biased region" description="Basic residues" evidence="3">
    <location>
        <begin position="130"/>
        <end position="147"/>
    </location>
</feature>
<evidence type="ECO:0000256" key="1">
    <source>
        <dbReference type="ARBA" id="ARBA00004370"/>
    </source>
</evidence>
<dbReference type="OrthoDB" id="777695at2759"/>
<evidence type="ECO:0000256" key="2">
    <source>
        <dbReference type="ARBA" id="ARBA00023136"/>
    </source>
</evidence>
<dbReference type="InterPro" id="IPR044839">
    <property type="entry name" value="NDR1-like"/>
</dbReference>
<dbReference type="GO" id="GO:0005886">
    <property type="term" value="C:plasma membrane"/>
    <property type="evidence" value="ECO:0007669"/>
    <property type="project" value="TreeGrafter"/>
</dbReference>
<dbReference type="PANTHER" id="PTHR31234:SF35">
    <property type="entry name" value="LATE EMBRYOGENESIS ABUNDANT (LEA) HYDROXYPROLINE-RICH GLYCOPROTEIN FAMILY"/>
    <property type="match status" value="1"/>
</dbReference>
<dbReference type="GO" id="GO:0098542">
    <property type="term" value="P:defense response to other organism"/>
    <property type="evidence" value="ECO:0007669"/>
    <property type="project" value="InterPro"/>
</dbReference>
<evidence type="ECO:0000313" key="6">
    <source>
        <dbReference type="Proteomes" id="UP000636709"/>
    </source>
</evidence>
<feature type="transmembrane region" description="Helical" evidence="4">
    <location>
        <begin position="158"/>
        <end position="181"/>
    </location>
</feature>
<proteinExistence type="predicted"/>
<dbReference type="PANTHER" id="PTHR31234">
    <property type="entry name" value="LATE EMBRYOGENESIS ABUNDANT (LEA) HYDROXYPROLINE-RICH GLYCOPROTEIN FAMILY"/>
    <property type="match status" value="1"/>
</dbReference>
<keyword evidence="4" id="KW-0812">Transmembrane</keyword>
<gene>
    <name evidence="5" type="ORF">HU200_067332</name>
</gene>
<feature type="compositionally biased region" description="Pro residues" evidence="3">
    <location>
        <begin position="66"/>
        <end position="128"/>
    </location>
</feature>
<keyword evidence="2 4" id="KW-0472">Membrane</keyword>
<organism evidence="5 6">
    <name type="scientific">Digitaria exilis</name>
    <dbReference type="NCBI Taxonomy" id="1010633"/>
    <lineage>
        <taxon>Eukaryota</taxon>
        <taxon>Viridiplantae</taxon>
        <taxon>Streptophyta</taxon>
        <taxon>Embryophyta</taxon>
        <taxon>Tracheophyta</taxon>
        <taxon>Spermatophyta</taxon>
        <taxon>Magnoliopsida</taxon>
        <taxon>Liliopsida</taxon>
        <taxon>Poales</taxon>
        <taxon>Poaceae</taxon>
        <taxon>PACMAD clade</taxon>
        <taxon>Panicoideae</taxon>
        <taxon>Panicodae</taxon>
        <taxon>Paniceae</taxon>
        <taxon>Anthephorinae</taxon>
        <taxon>Digitaria</taxon>
    </lineage>
</organism>
<dbReference type="PRINTS" id="PR01217">
    <property type="entry name" value="PRICHEXTENSN"/>
</dbReference>
<comment type="caution">
    <text evidence="5">The sequence shown here is derived from an EMBL/GenBank/DDBJ whole genome shotgun (WGS) entry which is preliminary data.</text>
</comment>
<dbReference type="Proteomes" id="UP000636709">
    <property type="component" value="Unassembled WGS sequence"/>
</dbReference>
<evidence type="ECO:0008006" key="7">
    <source>
        <dbReference type="Google" id="ProtNLM"/>
    </source>
</evidence>
<protein>
    <recommendedName>
        <fullName evidence="7">Late embryogenesis abundant protein LEA-2 subgroup domain-containing protein</fullName>
    </recommendedName>
</protein>